<evidence type="ECO:0000313" key="14">
    <source>
        <dbReference type="Proteomes" id="UP000572377"/>
    </source>
</evidence>
<feature type="binding site" evidence="11">
    <location>
        <position position="177"/>
    </location>
    <ligand>
        <name>ATP</name>
        <dbReference type="ChEBI" id="CHEBI:30616"/>
    </ligand>
</feature>
<comment type="pathway">
    <text evidence="2 11">Pyrimidine metabolism; CTP biosynthesis via de novo pathway; UDP from UMP (UMPK route): step 1/1.</text>
</comment>
<dbReference type="UniPathway" id="UPA00159">
    <property type="reaction ID" value="UER00275"/>
</dbReference>
<feature type="binding site" evidence="11">
    <location>
        <position position="80"/>
    </location>
    <ligand>
        <name>UMP</name>
        <dbReference type="ChEBI" id="CHEBI:57865"/>
    </ligand>
</feature>
<dbReference type="CDD" id="cd04254">
    <property type="entry name" value="AAK_UMPK-PyrH-Ec"/>
    <property type="match status" value="1"/>
</dbReference>
<dbReference type="HAMAP" id="MF_01220_B">
    <property type="entry name" value="PyrH_B"/>
    <property type="match status" value="1"/>
</dbReference>
<keyword evidence="5 11" id="KW-0808">Transferase</keyword>
<dbReference type="EC" id="2.7.4.22" evidence="11"/>
<dbReference type="Proteomes" id="UP000572377">
    <property type="component" value="Unassembled WGS sequence"/>
</dbReference>
<comment type="activity regulation">
    <text evidence="11">Allosterically activated by GTP. Inhibited by UTP.</text>
</comment>
<feature type="binding site" evidence="11">
    <location>
        <position position="61"/>
    </location>
    <ligand>
        <name>ATP</name>
        <dbReference type="ChEBI" id="CHEBI:30616"/>
    </ligand>
</feature>
<dbReference type="GO" id="GO:0005524">
    <property type="term" value="F:ATP binding"/>
    <property type="evidence" value="ECO:0007669"/>
    <property type="project" value="UniProtKB-KW"/>
</dbReference>
<feature type="domain" description="Aspartate/glutamate/uridylate kinase" evidence="12">
    <location>
        <begin position="14"/>
        <end position="222"/>
    </location>
</feature>
<dbReference type="PANTHER" id="PTHR42833">
    <property type="entry name" value="URIDYLATE KINASE"/>
    <property type="match status" value="1"/>
</dbReference>
<keyword evidence="14" id="KW-1185">Reference proteome</keyword>
<feature type="binding site" evidence="11">
    <location>
        <position position="60"/>
    </location>
    <ligand>
        <name>UMP</name>
        <dbReference type="ChEBI" id="CHEBI:57865"/>
    </ligand>
</feature>
<proteinExistence type="inferred from homology"/>
<comment type="subcellular location">
    <subcellularLocation>
        <location evidence="1 11">Cytoplasm</location>
    </subcellularLocation>
</comment>
<feature type="binding site" evidence="11">
    <location>
        <position position="174"/>
    </location>
    <ligand>
        <name>ATP</name>
        <dbReference type="ChEBI" id="CHEBI:30616"/>
    </ligand>
</feature>
<dbReference type="NCBIfam" id="TIGR02075">
    <property type="entry name" value="pyrH_bact"/>
    <property type="match status" value="1"/>
</dbReference>
<comment type="similarity">
    <text evidence="3 11">Belongs to the UMP kinase family.</text>
</comment>
<dbReference type="AlphaFoldDB" id="A0A849L352"/>
<feature type="binding site" evidence="11">
    <location>
        <position position="168"/>
    </location>
    <ligand>
        <name>ATP</name>
        <dbReference type="ChEBI" id="CHEBI:30616"/>
    </ligand>
</feature>
<feature type="binding site" evidence="11">
    <location>
        <position position="65"/>
    </location>
    <ligand>
        <name>ATP</name>
        <dbReference type="ChEBI" id="CHEBI:30616"/>
    </ligand>
</feature>
<dbReference type="PIRSF" id="PIRSF005650">
    <property type="entry name" value="Uridylate_kin"/>
    <property type="match status" value="1"/>
</dbReference>
<evidence type="ECO:0000256" key="2">
    <source>
        <dbReference type="ARBA" id="ARBA00004791"/>
    </source>
</evidence>
<dbReference type="FunFam" id="3.40.1160.10:FF:000001">
    <property type="entry name" value="Uridylate kinase"/>
    <property type="match status" value="1"/>
</dbReference>
<dbReference type="GO" id="GO:0006225">
    <property type="term" value="P:UDP biosynthetic process"/>
    <property type="evidence" value="ECO:0007669"/>
    <property type="project" value="TreeGrafter"/>
</dbReference>
<dbReference type="SUPFAM" id="SSF53633">
    <property type="entry name" value="Carbamate kinase-like"/>
    <property type="match status" value="1"/>
</dbReference>
<dbReference type="InterPro" id="IPR036393">
    <property type="entry name" value="AceGlu_kinase-like_sf"/>
</dbReference>
<dbReference type="Gene3D" id="3.40.1160.10">
    <property type="entry name" value="Acetylglutamate kinase-like"/>
    <property type="match status" value="1"/>
</dbReference>
<dbReference type="PANTHER" id="PTHR42833:SF4">
    <property type="entry name" value="URIDYLATE KINASE PUMPKIN, CHLOROPLASTIC"/>
    <property type="match status" value="1"/>
</dbReference>
<dbReference type="GO" id="GO:0033862">
    <property type="term" value="F:UMP kinase activity"/>
    <property type="evidence" value="ECO:0007669"/>
    <property type="project" value="UniProtKB-EC"/>
</dbReference>
<dbReference type="InterPro" id="IPR015963">
    <property type="entry name" value="Uridylate_kinase_bac"/>
</dbReference>
<protein>
    <recommendedName>
        <fullName evidence="11">Uridylate kinase</fullName>
        <shortName evidence="11">UK</shortName>
        <ecNumber evidence="11">2.7.4.22</ecNumber>
    </recommendedName>
    <alternativeName>
        <fullName evidence="11">Uridine monophosphate kinase</fullName>
        <shortName evidence="11">UMP kinase</shortName>
        <shortName evidence="11">UMPK</shortName>
    </alternativeName>
</protein>
<evidence type="ECO:0000313" key="13">
    <source>
        <dbReference type="EMBL" id="NNU80715.1"/>
    </source>
</evidence>
<dbReference type="GO" id="GO:0005737">
    <property type="term" value="C:cytoplasm"/>
    <property type="evidence" value="ECO:0007669"/>
    <property type="project" value="UniProtKB-SubCell"/>
</dbReference>
<keyword evidence="9 11" id="KW-0665">Pyrimidine biosynthesis</keyword>
<evidence type="ECO:0000256" key="7">
    <source>
        <dbReference type="ARBA" id="ARBA00022777"/>
    </source>
</evidence>
<feature type="binding site" evidence="11">
    <location>
        <position position="169"/>
    </location>
    <ligand>
        <name>ATP</name>
        <dbReference type="ChEBI" id="CHEBI:30616"/>
    </ligand>
</feature>
<feature type="binding site" evidence="11">
    <location>
        <begin position="18"/>
        <end position="21"/>
    </location>
    <ligand>
        <name>ATP</name>
        <dbReference type="ChEBI" id="CHEBI:30616"/>
    </ligand>
</feature>
<keyword evidence="6 11" id="KW-0547">Nucleotide-binding</keyword>
<dbReference type="RefSeq" id="WP_171324729.1">
    <property type="nucleotide sequence ID" value="NZ_JABFBC010000001.1"/>
</dbReference>
<dbReference type="InterPro" id="IPR001048">
    <property type="entry name" value="Asp/Glu/Uridylate_kinase"/>
</dbReference>
<dbReference type="InterPro" id="IPR011817">
    <property type="entry name" value="Uridylate_kinase"/>
</dbReference>
<comment type="function">
    <text evidence="11">Catalyzes the reversible phosphorylation of UMP to UDP.</text>
</comment>
<feature type="region of interest" description="Involved in allosteric activation by GTP" evidence="11">
    <location>
        <begin position="26"/>
        <end position="31"/>
    </location>
</feature>
<evidence type="ECO:0000256" key="1">
    <source>
        <dbReference type="ARBA" id="ARBA00004496"/>
    </source>
</evidence>
<sequence>MADTDDSPTPRFRRVLLKISGEALMGPQGFGLHPPTVERIAAEVKRLREAGVQICMVIGGGNIFRGLQGSAQGMERTTADYMGMLATVMNALAMQSALESMGVFTRVISAIPMDQVCEPYIRRRAVRHLEKGRVCVFAAGTGNPYFTTDTAATLRANEMSCEAIFKGTQVDGVYDSDPKLNPDAKFFPEISYDEVLTRNLKVMDASAIALARENRLPIIVFSLNAPEGLVGVVSGRGKFTIVSEQTKPQLQGAATGA</sequence>
<evidence type="ECO:0000256" key="10">
    <source>
        <dbReference type="ARBA" id="ARBA00047767"/>
    </source>
</evidence>
<evidence type="ECO:0000256" key="6">
    <source>
        <dbReference type="ARBA" id="ARBA00022741"/>
    </source>
</evidence>
<comment type="subunit">
    <text evidence="11">Homohexamer.</text>
</comment>
<evidence type="ECO:0000259" key="12">
    <source>
        <dbReference type="Pfam" id="PF00696"/>
    </source>
</evidence>
<gene>
    <name evidence="11" type="primary">pyrH</name>
    <name evidence="13" type="ORF">HMH01_09730</name>
</gene>
<reference evidence="13 14" key="1">
    <citation type="submission" date="2020-05" db="EMBL/GenBank/DDBJ databases">
        <title>Gimesia benthica sp. nov., a novel planctomycete isolated from a deep-sea water sample of the Northwest Indian Ocean.</title>
        <authorList>
            <person name="Wang J."/>
            <person name="Ruan C."/>
            <person name="Song L."/>
            <person name="Zhu Y."/>
            <person name="Li A."/>
            <person name="Zheng X."/>
            <person name="Wang L."/>
            <person name="Lu Z."/>
            <person name="Huang Y."/>
            <person name="Du W."/>
            <person name="Zhou Y."/>
            <person name="Huang L."/>
            <person name="Dai X."/>
        </authorList>
    </citation>
    <scope>NUCLEOTIDE SEQUENCE [LARGE SCALE GENOMIC DNA]</scope>
    <source>
        <strain evidence="13 14">YYQ-30</strain>
    </source>
</reference>
<evidence type="ECO:0000256" key="3">
    <source>
        <dbReference type="ARBA" id="ARBA00007614"/>
    </source>
</evidence>
<dbReference type="EMBL" id="JABFBC010000001">
    <property type="protein sequence ID" value="NNU80715.1"/>
    <property type="molecule type" value="Genomic_DNA"/>
</dbReference>
<accession>A0A849L352</accession>
<comment type="caution">
    <text evidence="13">The sequence shown here is derived from an EMBL/GenBank/DDBJ whole genome shotgun (WGS) entry which is preliminary data.</text>
</comment>
<comment type="catalytic activity">
    <reaction evidence="10 11">
        <text>UMP + ATP = UDP + ADP</text>
        <dbReference type="Rhea" id="RHEA:24400"/>
        <dbReference type="ChEBI" id="CHEBI:30616"/>
        <dbReference type="ChEBI" id="CHEBI:57865"/>
        <dbReference type="ChEBI" id="CHEBI:58223"/>
        <dbReference type="ChEBI" id="CHEBI:456216"/>
        <dbReference type="EC" id="2.7.4.22"/>
    </reaction>
</comment>
<keyword evidence="8 11" id="KW-0067">ATP-binding</keyword>
<evidence type="ECO:0000256" key="5">
    <source>
        <dbReference type="ARBA" id="ARBA00022679"/>
    </source>
</evidence>
<keyword evidence="4 11" id="KW-0963">Cytoplasm</keyword>
<evidence type="ECO:0000256" key="8">
    <source>
        <dbReference type="ARBA" id="ARBA00022840"/>
    </source>
</evidence>
<evidence type="ECO:0000256" key="9">
    <source>
        <dbReference type="ARBA" id="ARBA00022975"/>
    </source>
</evidence>
<evidence type="ECO:0000256" key="4">
    <source>
        <dbReference type="ARBA" id="ARBA00022490"/>
    </source>
</evidence>
<dbReference type="Pfam" id="PF00696">
    <property type="entry name" value="AA_kinase"/>
    <property type="match status" value="1"/>
</dbReference>
<organism evidence="13 14">
    <name type="scientific">Halovulum dunhuangense</name>
    <dbReference type="NCBI Taxonomy" id="1505036"/>
    <lineage>
        <taxon>Bacteria</taxon>
        <taxon>Pseudomonadati</taxon>
        <taxon>Pseudomonadota</taxon>
        <taxon>Alphaproteobacteria</taxon>
        <taxon>Rhodobacterales</taxon>
        <taxon>Paracoccaceae</taxon>
        <taxon>Halovulum</taxon>
    </lineage>
</organism>
<keyword evidence="11" id="KW-0021">Allosteric enzyme</keyword>
<feature type="binding site" evidence="11">
    <location>
        <begin position="141"/>
        <end position="148"/>
    </location>
    <ligand>
        <name>UMP</name>
        <dbReference type="ChEBI" id="CHEBI:57865"/>
    </ligand>
</feature>
<dbReference type="GO" id="GO:0044210">
    <property type="term" value="P:'de novo' CTP biosynthetic process"/>
    <property type="evidence" value="ECO:0007669"/>
    <property type="project" value="UniProtKB-UniRule"/>
</dbReference>
<keyword evidence="7 11" id="KW-0418">Kinase</keyword>
<evidence type="ECO:0000256" key="11">
    <source>
        <dbReference type="HAMAP-Rule" id="MF_01220"/>
    </source>
</evidence>
<name>A0A849L352_9RHOB</name>